<dbReference type="Proteomes" id="UP001215598">
    <property type="component" value="Unassembled WGS sequence"/>
</dbReference>
<dbReference type="GO" id="GO:0120015">
    <property type="term" value="F:sterol transfer activity"/>
    <property type="evidence" value="ECO:0007669"/>
    <property type="project" value="TreeGrafter"/>
</dbReference>
<evidence type="ECO:0000256" key="5">
    <source>
        <dbReference type="ARBA" id="ARBA00023136"/>
    </source>
</evidence>
<gene>
    <name evidence="9" type="ORF">B0H16DRAFT_635701</name>
</gene>
<feature type="compositionally biased region" description="Basic residues" evidence="6">
    <location>
        <begin position="240"/>
        <end position="250"/>
    </location>
</feature>
<feature type="domain" description="VASt" evidence="8">
    <location>
        <begin position="561"/>
        <end position="736"/>
    </location>
</feature>
<reference evidence="9" key="1">
    <citation type="submission" date="2023-03" db="EMBL/GenBank/DDBJ databases">
        <title>Massive genome expansion in bonnet fungi (Mycena s.s.) driven by repeated elements and novel gene families across ecological guilds.</title>
        <authorList>
            <consortium name="Lawrence Berkeley National Laboratory"/>
            <person name="Harder C.B."/>
            <person name="Miyauchi S."/>
            <person name="Viragh M."/>
            <person name="Kuo A."/>
            <person name="Thoen E."/>
            <person name="Andreopoulos B."/>
            <person name="Lu D."/>
            <person name="Skrede I."/>
            <person name="Drula E."/>
            <person name="Henrissat B."/>
            <person name="Morin E."/>
            <person name="Kohler A."/>
            <person name="Barry K."/>
            <person name="LaButti K."/>
            <person name="Morin E."/>
            <person name="Salamov A."/>
            <person name="Lipzen A."/>
            <person name="Mereny Z."/>
            <person name="Hegedus B."/>
            <person name="Baldrian P."/>
            <person name="Stursova M."/>
            <person name="Weitz H."/>
            <person name="Taylor A."/>
            <person name="Grigoriev I.V."/>
            <person name="Nagy L.G."/>
            <person name="Martin F."/>
            <person name="Kauserud H."/>
        </authorList>
    </citation>
    <scope>NUCLEOTIDE SEQUENCE</scope>
    <source>
        <strain evidence="9">CBHHK182m</strain>
    </source>
</reference>
<dbReference type="InterPro" id="IPR004182">
    <property type="entry name" value="GRAM"/>
</dbReference>
<feature type="transmembrane region" description="Helical" evidence="7">
    <location>
        <begin position="818"/>
        <end position="836"/>
    </location>
</feature>
<evidence type="ECO:0000256" key="3">
    <source>
        <dbReference type="ARBA" id="ARBA00022692"/>
    </source>
</evidence>
<dbReference type="GO" id="GO:0032934">
    <property type="term" value="F:sterol binding"/>
    <property type="evidence" value="ECO:0007669"/>
    <property type="project" value="TreeGrafter"/>
</dbReference>
<evidence type="ECO:0000256" key="7">
    <source>
        <dbReference type="SAM" id="Phobius"/>
    </source>
</evidence>
<dbReference type="GO" id="GO:0005886">
    <property type="term" value="C:plasma membrane"/>
    <property type="evidence" value="ECO:0007669"/>
    <property type="project" value="TreeGrafter"/>
</dbReference>
<dbReference type="CDD" id="cd13220">
    <property type="entry name" value="PH-GRAM_GRAMDC"/>
    <property type="match status" value="1"/>
</dbReference>
<feature type="compositionally biased region" description="Low complexity" evidence="6">
    <location>
        <begin position="370"/>
        <end position="381"/>
    </location>
</feature>
<protein>
    <recommendedName>
        <fullName evidence="8">VASt domain-containing protein</fullName>
    </recommendedName>
</protein>
<evidence type="ECO:0000259" key="8">
    <source>
        <dbReference type="PROSITE" id="PS51778"/>
    </source>
</evidence>
<comment type="caution">
    <text evidence="9">The sequence shown here is derived from an EMBL/GenBank/DDBJ whole genome shotgun (WGS) entry which is preliminary data.</text>
</comment>
<organism evidence="9 10">
    <name type="scientific">Mycena metata</name>
    <dbReference type="NCBI Taxonomy" id="1033252"/>
    <lineage>
        <taxon>Eukaryota</taxon>
        <taxon>Fungi</taxon>
        <taxon>Dikarya</taxon>
        <taxon>Basidiomycota</taxon>
        <taxon>Agaricomycotina</taxon>
        <taxon>Agaricomycetes</taxon>
        <taxon>Agaricomycetidae</taxon>
        <taxon>Agaricales</taxon>
        <taxon>Marasmiineae</taxon>
        <taxon>Mycenaceae</taxon>
        <taxon>Mycena</taxon>
    </lineage>
</organism>
<dbReference type="EMBL" id="JARKIB010000400">
    <property type="protein sequence ID" value="KAJ7711267.1"/>
    <property type="molecule type" value="Genomic_DNA"/>
</dbReference>
<evidence type="ECO:0000313" key="10">
    <source>
        <dbReference type="Proteomes" id="UP001215598"/>
    </source>
</evidence>
<dbReference type="SMART" id="SM00568">
    <property type="entry name" value="GRAM"/>
    <property type="match status" value="1"/>
</dbReference>
<evidence type="ECO:0000256" key="6">
    <source>
        <dbReference type="SAM" id="MobiDB-lite"/>
    </source>
</evidence>
<dbReference type="GO" id="GO:0005789">
    <property type="term" value="C:endoplasmic reticulum membrane"/>
    <property type="evidence" value="ECO:0007669"/>
    <property type="project" value="TreeGrafter"/>
</dbReference>
<feature type="region of interest" description="Disordered" evidence="6">
    <location>
        <begin position="1"/>
        <end position="255"/>
    </location>
</feature>
<dbReference type="PANTHER" id="PTHR23319:SF4">
    <property type="entry name" value="GRAM DOMAIN CONTAINING 1B, ISOFORM E"/>
    <property type="match status" value="1"/>
</dbReference>
<evidence type="ECO:0000256" key="1">
    <source>
        <dbReference type="ARBA" id="ARBA00004167"/>
    </source>
</evidence>
<dbReference type="AlphaFoldDB" id="A0AAD7H3U0"/>
<feature type="compositionally biased region" description="Pro residues" evidence="6">
    <location>
        <begin position="119"/>
        <end position="142"/>
    </location>
</feature>
<dbReference type="GO" id="GO:0140268">
    <property type="term" value="C:endoplasmic reticulum-plasma membrane contact site"/>
    <property type="evidence" value="ECO:0007669"/>
    <property type="project" value="TreeGrafter"/>
</dbReference>
<feature type="compositionally biased region" description="Polar residues" evidence="6">
    <location>
        <begin position="222"/>
        <end position="239"/>
    </location>
</feature>
<dbReference type="Pfam" id="PF02893">
    <property type="entry name" value="GRAM"/>
    <property type="match status" value="1"/>
</dbReference>
<dbReference type="GO" id="GO:0005739">
    <property type="term" value="C:mitochondrion"/>
    <property type="evidence" value="ECO:0007669"/>
    <property type="project" value="TreeGrafter"/>
</dbReference>
<keyword evidence="3 7" id="KW-0812">Transmembrane</keyword>
<keyword evidence="10" id="KW-1185">Reference proteome</keyword>
<comment type="subcellular location">
    <subcellularLocation>
        <location evidence="1">Membrane</location>
        <topology evidence="1">Single-pass membrane protein</topology>
    </subcellularLocation>
</comment>
<dbReference type="InterPro" id="IPR031968">
    <property type="entry name" value="VASt"/>
</dbReference>
<dbReference type="PROSITE" id="PS51778">
    <property type="entry name" value="VAST"/>
    <property type="match status" value="1"/>
</dbReference>
<keyword evidence="4 7" id="KW-1133">Transmembrane helix</keyword>
<dbReference type="GO" id="GO:0032366">
    <property type="term" value="P:intracellular sterol transport"/>
    <property type="evidence" value="ECO:0007669"/>
    <property type="project" value="TreeGrafter"/>
</dbReference>
<sequence length="936" mass="101120">MAPNFLSKLVKSPGQTARDRSLSSPSPPSPPVSRSRTPSSVDHSVSSRTSAFSSNAPPPVPNVTVNSGQPFSSANPSVTVIPPTPVVSNGSVPAPPVQTNGRNVEGLPHSYDEERAPTPDRPPVPGKPVPAPPVIARPPTPKSSPRASPQMPTKDLPSVRRQGSNKSLKGQQPQELALAPPLPISGHSRAATSPAPRSRDDDDEPIPFVESPTAMRQHFPSGVSQSPPRRDTNVSVNKKPTSRPWRRSAPKKPMGLAGAIAASGLAMANPGMTAPHQSTLSPQVMNTNENRSSPSLVTSPMSNPNRKLTASPEAIHPRHRSGSNGKSPRTEHKRRRTTGSIVGHGSAEGEYVEDHEYYSGLEDSDGDGSGSDSSDESGSGLEDLDLGEDDIPVTGFAVASNKRNADFHDLFPGIPEGDYLIDDYGCALQREILIQGRIYVSENHICFHANIFGWVTDLTIAIYEITTLEKRMTAFVIPNAIRVKTPRADYTFASFLSRDTTFDVIHNIWRLARPGDAISIGSGSVGGHHVGNIAEGTIIGAAAESAGPGAAHKATSCACGKEGKHFNDTALDIVIPGTPERIYNLIFASGFMKDFMAVNQKLMDIQVSDWAPTTTGSKLLARNMSYIKPLYGSLGPKQTKCEIRDETVHVDFEDYVSTVTTTRTPDVPSGGVFSVKTRTCIMWAGPFSTRVLVTTQIDWTGRSFIKGIIEKSAIDGQMTYHKDLDKAMRVYIQEHQSEFMPEGVDTAQVLAQVAEDATPTTPVSSGAITEKEREKERNQHTLQWAWDTFDGAYQVAKQSTKGLLEIIRDGWEHSTSTTILYFVIALLIMTNLWTYMRPVDKLKGKRKDKYIAKDKLAGVVTALWDELAAGKLAVTGPAGEPVPVLSPPVAGVPLGAESLKLELGSLQTTLDAIEERVRLIRESLKELEPQSINQLD</sequence>
<dbReference type="PANTHER" id="PTHR23319">
    <property type="entry name" value="GRAM DOMAIN CONTAINING 1B, ISOFORM E"/>
    <property type="match status" value="1"/>
</dbReference>
<feature type="region of interest" description="Disordered" evidence="6">
    <location>
        <begin position="268"/>
        <end position="385"/>
    </location>
</feature>
<dbReference type="InterPro" id="IPR051482">
    <property type="entry name" value="Cholesterol_transport"/>
</dbReference>
<evidence type="ECO:0000313" key="9">
    <source>
        <dbReference type="EMBL" id="KAJ7711267.1"/>
    </source>
</evidence>
<evidence type="ECO:0000256" key="4">
    <source>
        <dbReference type="ARBA" id="ARBA00022989"/>
    </source>
</evidence>
<keyword evidence="5 7" id="KW-0472">Membrane</keyword>
<evidence type="ECO:0000256" key="2">
    <source>
        <dbReference type="ARBA" id="ARBA00006582"/>
    </source>
</evidence>
<feature type="compositionally biased region" description="Polar residues" evidence="6">
    <location>
        <begin position="161"/>
        <end position="170"/>
    </location>
</feature>
<proteinExistence type="inferred from homology"/>
<dbReference type="Gene3D" id="2.30.29.30">
    <property type="entry name" value="Pleckstrin-homology domain (PH domain)/Phosphotyrosine-binding domain (PTB)"/>
    <property type="match status" value="1"/>
</dbReference>
<dbReference type="Pfam" id="PF16016">
    <property type="entry name" value="VASt"/>
    <property type="match status" value="1"/>
</dbReference>
<dbReference type="InterPro" id="IPR011993">
    <property type="entry name" value="PH-like_dom_sf"/>
</dbReference>
<feature type="compositionally biased region" description="Low complexity" evidence="6">
    <location>
        <begin position="32"/>
        <end position="55"/>
    </location>
</feature>
<comment type="similarity">
    <text evidence="2">Belongs to the YSP2 family.</text>
</comment>
<feature type="compositionally biased region" description="Polar residues" evidence="6">
    <location>
        <begin position="275"/>
        <end position="308"/>
    </location>
</feature>
<accession>A0AAD7H3U0</accession>
<name>A0AAD7H3U0_9AGAR</name>
<dbReference type="GO" id="GO:0032541">
    <property type="term" value="C:cortical endoplasmic reticulum"/>
    <property type="evidence" value="ECO:0007669"/>
    <property type="project" value="TreeGrafter"/>
</dbReference>